<evidence type="ECO:0000256" key="1">
    <source>
        <dbReference type="ARBA" id="ARBA00006479"/>
    </source>
</evidence>
<dbReference type="InterPro" id="IPR043129">
    <property type="entry name" value="ATPase_NBD"/>
</dbReference>
<accession>A0A1G9NB33</accession>
<dbReference type="PANTHER" id="PTHR18964:SF149">
    <property type="entry name" value="BIFUNCTIONAL UDP-N-ACETYLGLUCOSAMINE 2-EPIMERASE_N-ACETYLMANNOSAMINE KINASE"/>
    <property type="match status" value="1"/>
</dbReference>
<proteinExistence type="inferred from homology"/>
<dbReference type="SUPFAM" id="SSF46785">
    <property type="entry name" value="Winged helix' DNA-binding domain"/>
    <property type="match status" value="1"/>
</dbReference>
<dbReference type="GO" id="GO:0003700">
    <property type="term" value="F:DNA-binding transcription factor activity"/>
    <property type="evidence" value="ECO:0007669"/>
    <property type="project" value="InterPro"/>
</dbReference>
<keyword evidence="4" id="KW-1185">Reference proteome</keyword>
<dbReference type="STRING" id="380244.SAMN05216298_0199"/>
<name>A0A1G9NB33_9ACTN</name>
<sequence>MTSDPARQERLRELNLGLVFREVLAAEGPVSRTELAAATGLTRPTITRIVEELLAGRLVTETGTTLDGRAGRPRMGLTLSRSGPAGLGLDIRSDGLAACVVDLAGKVRHLVFAPLTDTDAPAVLERLGRMASEAADAAAAEGLTVVTATLAVPGPVDGGIVRTAPALGWRDVDAGGLLDAALSGLGLATAVDSEANLAARGELHATGADRSLNHFGRTATHFIYVSGGLDIGAGLVMDGRLMRGARGWGGQLGHVTVDPEGKPCRCGSRGCLQTYASLPALLGGEAVPPGASPESVILGRADAGRPETLAALDAAASALGVALANVCNLLGVDTVFLGGSFALMDSWLAAGVRAELEQRVLFADWAPVTVRPATIGPDAAAIGAALAVVDRISADPAAWIAANR</sequence>
<dbReference type="GO" id="GO:0016301">
    <property type="term" value="F:kinase activity"/>
    <property type="evidence" value="ECO:0007669"/>
    <property type="project" value="UniProtKB-KW"/>
</dbReference>
<gene>
    <name evidence="3" type="ORF">SAMN05216298_0199</name>
</gene>
<dbReference type="Gene3D" id="3.30.420.40">
    <property type="match status" value="2"/>
</dbReference>
<organism evidence="3 4">
    <name type="scientific">Glycomyces sambucus</name>
    <dbReference type="NCBI Taxonomy" id="380244"/>
    <lineage>
        <taxon>Bacteria</taxon>
        <taxon>Bacillati</taxon>
        <taxon>Actinomycetota</taxon>
        <taxon>Actinomycetes</taxon>
        <taxon>Glycomycetales</taxon>
        <taxon>Glycomycetaceae</taxon>
        <taxon>Glycomyces</taxon>
    </lineage>
</organism>
<feature type="domain" description="HTH marR-type" evidence="2">
    <location>
        <begin position="23"/>
        <end position="70"/>
    </location>
</feature>
<dbReference type="EMBL" id="FNGF01000012">
    <property type="protein sequence ID" value="SDL83659.1"/>
    <property type="molecule type" value="Genomic_DNA"/>
</dbReference>
<dbReference type="InterPro" id="IPR036388">
    <property type="entry name" value="WH-like_DNA-bd_sf"/>
</dbReference>
<dbReference type="RefSeq" id="WP_218126862.1">
    <property type="nucleotide sequence ID" value="NZ_FNGF01000012.1"/>
</dbReference>
<comment type="similarity">
    <text evidence="1">Belongs to the ROK (NagC/XylR) family.</text>
</comment>
<dbReference type="InterPro" id="IPR000600">
    <property type="entry name" value="ROK"/>
</dbReference>
<reference evidence="4" key="1">
    <citation type="submission" date="2016-10" db="EMBL/GenBank/DDBJ databases">
        <authorList>
            <person name="Varghese N."/>
            <person name="Submissions S."/>
        </authorList>
    </citation>
    <scope>NUCLEOTIDE SEQUENCE [LARGE SCALE GENOMIC DNA]</scope>
    <source>
        <strain evidence="4">CGMCC 4.3147</strain>
    </source>
</reference>
<dbReference type="Pfam" id="PF00480">
    <property type="entry name" value="ROK"/>
    <property type="match status" value="1"/>
</dbReference>
<dbReference type="PANTHER" id="PTHR18964">
    <property type="entry name" value="ROK (REPRESSOR, ORF, KINASE) FAMILY"/>
    <property type="match status" value="1"/>
</dbReference>
<dbReference type="AlphaFoldDB" id="A0A1G9NB33"/>
<protein>
    <submittedName>
        <fullName evidence="3">Sugar kinase of the NBD/HSP70 family, may contain an N-terminal HTH domain</fullName>
    </submittedName>
</protein>
<keyword evidence="3" id="KW-0808">Transferase</keyword>
<dbReference type="InterPro" id="IPR036390">
    <property type="entry name" value="WH_DNA-bd_sf"/>
</dbReference>
<evidence type="ECO:0000313" key="3">
    <source>
        <dbReference type="EMBL" id="SDL83659.1"/>
    </source>
</evidence>
<dbReference type="InterPro" id="IPR000835">
    <property type="entry name" value="HTH_MarR-typ"/>
</dbReference>
<dbReference type="Gene3D" id="1.10.10.10">
    <property type="entry name" value="Winged helix-like DNA-binding domain superfamily/Winged helix DNA-binding domain"/>
    <property type="match status" value="1"/>
</dbReference>
<evidence type="ECO:0000259" key="2">
    <source>
        <dbReference type="Pfam" id="PF12802"/>
    </source>
</evidence>
<dbReference type="Proteomes" id="UP000198662">
    <property type="component" value="Unassembled WGS sequence"/>
</dbReference>
<keyword evidence="3" id="KW-0418">Kinase</keyword>
<evidence type="ECO:0000313" key="4">
    <source>
        <dbReference type="Proteomes" id="UP000198662"/>
    </source>
</evidence>
<dbReference type="SUPFAM" id="SSF53067">
    <property type="entry name" value="Actin-like ATPase domain"/>
    <property type="match status" value="1"/>
</dbReference>
<dbReference type="Pfam" id="PF12802">
    <property type="entry name" value="MarR_2"/>
    <property type="match status" value="1"/>
</dbReference>